<gene>
    <name evidence="1" type="ORF">C5167_013695</name>
</gene>
<evidence type="ECO:0000313" key="2">
    <source>
        <dbReference type="Proteomes" id="UP000316621"/>
    </source>
</evidence>
<dbReference type="Proteomes" id="UP000316621">
    <property type="component" value="Chromosome 3"/>
</dbReference>
<sequence>MNPVVMVGDDVMNQVKAKKKINPIAPHLLGEVQVIPSLSSSH</sequence>
<organism evidence="1 2">
    <name type="scientific">Papaver somniferum</name>
    <name type="common">Opium poppy</name>
    <dbReference type="NCBI Taxonomy" id="3469"/>
    <lineage>
        <taxon>Eukaryota</taxon>
        <taxon>Viridiplantae</taxon>
        <taxon>Streptophyta</taxon>
        <taxon>Embryophyta</taxon>
        <taxon>Tracheophyta</taxon>
        <taxon>Spermatophyta</taxon>
        <taxon>Magnoliopsida</taxon>
        <taxon>Ranunculales</taxon>
        <taxon>Papaveraceae</taxon>
        <taxon>Papaveroideae</taxon>
        <taxon>Papaver</taxon>
    </lineage>
</organism>
<evidence type="ECO:0000313" key="1">
    <source>
        <dbReference type="EMBL" id="RZC54848.1"/>
    </source>
</evidence>
<dbReference type="Gramene" id="RZC54848">
    <property type="protein sequence ID" value="RZC54848"/>
    <property type="gene ID" value="C5167_013695"/>
</dbReference>
<accession>A0A4Y7J522</accession>
<keyword evidence="2" id="KW-1185">Reference proteome</keyword>
<proteinExistence type="predicted"/>
<name>A0A4Y7J522_PAPSO</name>
<protein>
    <submittedName>
        <fullName evidence="1">Uncharacterized protein</fullName>
    </submittedName>
</protein>
<dbReference type="EMBL" id="CM010717">
    <property type="protein sequence ID" value="RZC54848.1"/>
    <property type="molecule type" value="Genomic_DNA"/>
</dbReference>
<dbReference type="AlphaFoldDB" id="A0A4Y7J522"/>
<reference evidence="1 2" key="1">
    <citation type="journal article" date="2018" name="Science">
        <title>The opium poppy genome and morphinan production.</title>
        <authorList>
            <person name="Guo L."/>
            <person name="Winzer T."/>
            <person name="Yang X."/>
            <person name="Li Y."/>
            <person name="Ning Z."/>
            <person name="He Z."/>
            <person name="Teodor R."/>
            <person name="Lu Y."/>
            <person name="Bowser T.A."/>
            <person name="Graham I.A."/>
            <person name="Ye K."/>
        </authorList>
    </citation>
    <scope>NUCLEOTIDE SEQUENCE [LARGE SCALE GENOMIC DNA]</scope>
    <source>
        <strain evidence="2">cv. HN1</strain>
        <tissue evidence="1">Leaves</tissue>
    </source>
</reference>